<organism evidence="2 3">
    <name type="scientific">Argiope bruennichi</name>
    <name type="common">Wasp spider</name>
    <name type="synonym">Aranea bruennichi</name>
    <dbReference type="NCBI Taxonomy" id="94029"/>
    <lineage>
        <taxon>Eukaryota</taxon>
        <taxon>Metazoa</taxon>
        <taxon>Ecdysozoa</taxon>
        <taxon>Arthropoda</taxon>
        <taxon>Chelicerata</taxon>
        <taxon>Arachnida</taxon>
        <taxon>Araneae</taxon>
        <taxon>Araneomorphae</taxon>
        <taxon>Entelegynae</taxon>
        <taxon>Araneoidea</taxon>
        <taxon>Araneidae</taxon>
        <taxon>Argiope</taxon>
    </lineage>
</organism>
<dbReference type="EMBL" id="JABXBU010002231">
    <property type="protein sequence ID" value="KAF8764974.1"/>
    <property type="molecule type" value="Genomic_DNA"/>
</dbReference>
<reference evidence="2" key="1">
    <citation type="journal article" date="2020" name="bioRxiv">
        <title>Chromosome-level reference genome of the European wasp spider Argiope bruennichi: a resource for studies on range expansion and evolutionary adaptation.</title>
        <authorList>
            <person name="Sheffer M.M."/>
            <person name="Hoppe A."/>
            <person name="Krehenwinkel H."/>
            <person name="Uhl G."/>
            <person name="Kuss A.W."/>
            <person name="Jensen L."/>
            <person name="Jensen C."/>
            <person name="Gillespie R.G."/>
            <person name="Hoff K.J."/>
            <person name="Prost S."/>
        </authorList>
    </citation>
    <scope>NUCLEOTIDE SEQUENCE</scope>
</reference>
<protein>
    <submittedName>
        <fullName evidence="2">Uncharacterized protein</fullName>
    </submittedName>
</protein>
<sequence>MVEELRLRRNLEAENEKILKSLMDEKHRTEIEWDEKLRRHSREKSELEQQISLLNRRLEDKHCGLDDEKTKQQLVNKTYSEEIRLLKEELRKANVRILFLD</sequence>
<dbReference type="AlphaFoldDB" id="A0A8T0E704"/>
<feature type="coiled-coil region" evidence="1">
    <location>
        <begin position="8"/>
        <end position="96"/>
    </location>
</feature>
<keyword evidence="3" id="KW-1185">Reference proteome</keyword>
<evidence type="ECO:0000313" key="3">
    <source>
        <dbReference type="Proteomes" id="UP000807504"/>
    </source>
</evidence>
<evidence type="ECO:0000313" key="2">
    <source>
        <dbReference type="EMBL" id="KAF8764974.1"/>
    </source>
</evidence>
<reference evidence="2" key="2">
    <citation type="submission" date="2020-06" db="EMBL/GenBank/DDBJ databases">
        <authorList>
            <person name="Sheffer M."/>
        </authorList>
    </citation>
    <scope>NUCLEOTIDE SEQUENCE</scope>
</reference>
<dbReference type="Proteomes" id="UP000807504">
    <property type="component" value="Unassembled WGS sequence"/>
</dbReference>
<keyword evidence="1" id="KW-0175">Coiled coil</keyword>
<comment type="caution">
    <text evidence="2">The sequence shown here is derived from an EMBL/GenBank/DDBJ whole genome shotgun (WGS) entry which is preliminary data.</text>
</comment>
<accession>A0A8T0E704</accession>
<proteinExistence type="predicted"/>
<evidence type="ECO:0000256" key="1">
    <source>
        <dbReference type="SAM" id="Coils"/>
    </source>
</evidence>
<gene>
    <name evidence="2" type="ORF">HNY73_022997</name>
</gene>
<name>A0A8T0E704_ARGBR</name>